<gene>
    <name evidence="6 8" type="primary">xseB</name>
    <name evidence="8" type="ORF">PlAlph_0360</name>
</gene>
<comment type="similarity">
    <text evidence="1 6">Belongs to the XseB family.</text>
</comment>
<dbReference type="SUPFAM" id="SSF116842">
    <property type="entry name" value="XseB-like"/>
    <property type="match status" value="1"/>
</dbReference>
<comment type="subunit">
    <text evidence="6">Heterooligomer composed of large and small subunits.</text>
</comment>
<name>A0A6G8F261_9PROT</name>
<evidence type="ECO:0000256" key="5">
    <source>
        <dbReference type="ARBA" id="ARBA00022839"/>
    </source>
</evidence>
<evidence type="ECO:0000256" key="4">
    <source>
        <dbReference type="ARBA" id="ARBA00022801"/>
    </source>
</evidence>
<dbReference type="EMBL" id="MN990728">
    <property type="protein sequence ID" value="QIM10282.1"/>
    <property type="molecule type" value="Genomic_DNA"/>
</dbReference>
<dbReference type="GO" id="GO:0005829">
    <property type="term" value="C:cytosol"/>
    <property type="evidence" value="ECO:0007669"/>
    <property type="project" value="TreeGrafter"/>
</dbReference>
<proteinExistence type="inferred from homology"/>
<dbReference type="Gene3D" id="1.10.287.1040">
    <property type="entry name" value="Exonuclease VII, small subunit"/>
    <property type="match status" value="1"/>
</dbReference>
<dbReference type="NCBIfam" id="NF002139">
    <property type="entry name" value="PRK00977.1-3"/>
    <property type="match status" value="1"/>
</dbReference>
<keyword evidence="7" id="KW-0175">Coiled coil</keyword>
<dbReference type="Pfam" id="PF02609">
    <property type="entry name" value="Exonuc_VII_S"/>
    <property type="match status" value="1"/>
</dbReference>
<dbReference type="GO" id="GO:0009318">
    <property type="term" value="C:exodeoxyribonuclease VII complex"/>
    <property type="evidence" value="ECO:0007669"/>
    <property type="project" value="UniProtKB-UniRule"/>
</dbReference>
<dbReference type="InterPro" id="IPR003761">
    <property type="entry name" value="Exonuc_VII_S"/>
</dbReference>
<comment type="subcellular location">
    <subcellularLocation>
        <location evidence="6">Cytoplasm</location>
    </subcellularLocation>
</comment>
<reference evidence="8" key="1">
    <citation type="journal article" date="2020" name="J. ISSAAS">
        <title>Lactobacilli and other gastrointestinal microbiota of Peromyscus leucopus, reservoir host for agents of Lyme disease and other zoonoses in North America.</title>
        <authorList>
            <person name="Milovic A."/>
            <person name="Bassam K."/>
            <person name="Shao H."/>
            <person name="Chatzistamou I."/>
            <person name="Tufts D.M."/>
            <person name="Diuk-Wasser M."/>
            <person name="Barbour A.G."/>
        </authorList>
    </citation>
    <scope>NUCLEOTIDE SEQUENCE</scope>
    <source>
        <strain evidence="8">LL90</strain>
    </source>
</reference>
<evidence type="ECO:0000256" key="2">
    <source>
        <dbReference type="ARBA" id="ARBA00022490"/>
    </source>
</evidence>
<evidence type="ECO:0000256" key="1">
    <source>
        <dbReference type="ARBA" id="ARBA00009998"/>
    </source>
</evidence>
<protein>
    <recommendedName>
        <fullName evidence="6">Exodeoxyribonuclease 7 small subunit</fullName>
        <ecNumber evidence="6">3.1.11.6</ecNumber>
    </recommendedName>
    <alternativeName>
        <fullName evidence="6">Exodeoxyribonuclease VII small subunit</fullName>
        <shortName evidence="6">Exonuclease VII small subunit</shortName>
    </alternativeName>
</protein>
<dbReference type="EC" id="3.1.11.6" evidence="6"/>
<comment type="catalytic activity">
    <reaction evidence="6">
        <text>Exonucleolytic cleavage in either 5'- to 3'- or 3'- to 5'-direction to yield nucleoside 5'-phosphates.</text>
        <dbReference type="EC" id="3.1.11.6"/>
    </reaction>
</comment>
<keyword evidence="5 6" id="KW-0269">Exonuclease</keyword>
<evidence type="ECO:0000256" key="3">
    <source>
        <dbReference type="ARBA" id="ARBA00022722"/>
    </source>
</evidence>
<dbReference type="AlphaFoldDB" id="A0A6G8F261"/>
<dbReference type="InterPro" id="IPR037004">
    <property type="entry name" value="Exonuc_VII_ssu_sf"/>
</dbReference>
<dbReference type="GO" id="GO:0006308">
    <property type="term" value="P:DNA catabolic process"/>
    <property type="evidence" value="ECO:0007669"/>
    <property type="project" value="UniProtKB-UniRule"/>
</dbReference>
<accession>A0A6G8F261</accession>
<evidence type="ECO:0000256" key="6">
    <source>
        <dbReference type="HAMAP-Rule" id="MF_00337"/>
    </source>
</evidence>
<dbReference type="PANTHER" id="PTHR34137">
    <property type="entry name" value="EXODEOXYRIBONUCLEASE 7 SMALL SUBUNIT"/>
    <property type="match status" value="1"/>
</dbReference>
<sequence>MSEENIDKLSFEEALSRLENLVRELEAGRIKLDDAVNAYEQAVALKKFCEKKLNDAKLKIEKIEIAPDGTYELTPLDKTEINERN</sequence>
<dbReference type="GO" id="GO:0008855">
    <property type="term" value="F:exodeoxyribonuclease VII activity"/>
    <property type="evidence" value="ECO:0007669"/>
    <property type="project" value="UniProtKB-UniRule"/>
</dbReference>
<keyword evidence="3 6" id="KW-0540">Nuclease</keyword>
<dbReference type="HAMAP" id="MF_00337">
    <property type="entry name" value="Exonuc_7_S"/>
    <property type="match status" value="1"/>
</dbReference>
<feature type="coiled-coil region" evidence="7">
    <location>
        <begin position="8"/>
        <end position="66"/>
    </location>
</feature>
<evidence type="ECO:0000256" key="7">
    <source>
        <dbReference type="SAM" id="Coils"/>
    </source>
</evidence>
<dbReference type="PANTHER" id="PTHR34137:SF1">
    <property type="entry name" value="EXODEOXYRIBONUCLEASE 7 SMALL SUBUNIT"/>
    <property type="match status" value="1"/>
</dbReference>
<organism evidence="8">
    <name type="scientific">uncultured Alphaproteobacteria bacterium</name>
    <dbReference type="NCBI Taxonomy" id="91750"/>
    <lineage>
        <taxon>Bacteria</taxon>
        <taxon>Pseudomonadati</taxon>
        <taxon>Pseudomonadota</taxon>
        <taxon>Alphaproteobacteria</taxon>
        <taxon>environmental samples</taxon>
    </lineage>
</organism>
<keyword evidence="4 6" id="KW-0378">Hydrolase</keyword>
<dbReference type="NCBIfam" id="TIGR01280">
    <property type="entry name" value="xseB"/>
    <property type="match status" value="1"/>
</dbReference>
<comment type="function">
    <text evidence="6">Bidirectionally degrades single-stranded DNA into large acid-insoluble oligonucleotides, which are then degraded further into small acid-soluble oligonucleotides.</text>
</comment>
<keyword evidence="2 6" id="KW-0963">Cytoplasm</keyword>
<evidence type="ECO:0000313" key="8">
    <source>
        <dbReference type="EMBL" id="QIM10282.1"/>
    </source>
</evidence>